<organism evidence="2 3">
    <name type="scientific">Antribacter soli</name>
    <dbReference type="NCBI Taxonomy" id="2910976"/>
    <lineage>
        <taxon>Bacteria</taxon>
        <taxon>Bacillati</taxon>
        <taxon>Actinomycetota</taxon>
        <taxon>Actinomycetes</taxon>
        <taxon>Micrococcales</taxon>
        <taxon>Promicromonosporaceae</taxon>
        <taxon>Antribacter</taxon>
    </lineage>
</organism>
<feature type="domain" description="CASTOR ACT" evidence="1">
    <location>
        <begin position="61"/>
        <end position="112"/>
    </location>
</feature>
<name>A0AA41QGC6_9MICO</name>
<dbReference type="RefSeq" id="WP_236090419.1">
    <property type="nucleotide sequence ID" value="NZ_JAKGSG010000045.1"/>
</dbReference>
<reference evidence="2" key="1">
    <citation type="submission" date="2022-01" db="EMBL/GenBank/DDBJ databases">
        <title>Antribacter sp. nov., isolated from Guizhou of China.</title>
        <authorList>
            <person name="Chengliang C."/>
            <person name="Ya Z."/>
        </authorList>
    </citation>
    <scope>NUCLEOTIDE SEQUENCE</scope>
    <source>
        <strain evidence="2">KLBMP 9083</strain>
    </source>
</reference>
<dbReference type="Pfam" id="PF13840">
    <property type="entry name" value="ACT_7"/>
    <property type="match status" value="1"/>
</dbReference>
<dbReference type="Gene3D" id="3.30.2130.10">
    <property type="entry name" value="VC0802-like"/>
    <property type="match status" value="1"/>
</dbReference>
<proteinExistence type="predicted"/>
<dbReference type="InterPro" id="IPR027795">
    <property type="entry name" value="CASTOR_ACT_dom"/>
</dbReference>
<dbReference type="Proteomes" id="UP001165405">
    <property type="component" value="Unassembled WGS sequence"/>
</dbReference>
<protein>
    <submittedName>
        <fullName evidence="2">ACT domain-containing protein</fullName>
    </submittedName>
</protein>
<evidence type="ECO:0000259" key="1">
    <source>
        <dbReference type="Pfam" id="PF13840"/>
    </source>
</evidence>
<dbReference type="InterPro" id="IPR045865">
    <property type="entry name" value="ACT-like_dom_sf"/>
</dbReference>
<evidence type="ECO:0000313" key="3">
    <source>
        <dbReference type="Proteomes" id="UP001165405"/>
    </source>
</evidence>
<keyword evidence="3" id="KW-1185">Reference proteome</keyword>
<dbReference type="SUPFAM" id="SSF55021">
    <property type="entry name" value="ACT-like"/>
    <property type="match status" value="1"/>
</dbReference>
<evidence type="ECO:0000313" key="2">
    <source>
        <dbReference type="EMBL" id="MCF4122621.1"/>
    </source>
</evidence>
<dbReference type="EMBL" id="JAKGSG010000045">
    <property type="protein sequence ID" value="MCF4122621.1"/>
    <property type="molecule type" value="Genomic_DNA"/>
</dbReference>
<gene>
    <name evidence="2" type="ORF">L1785_16705</name>
</gene>
<comment type="caution">
    <text evidence="2">The sequence shown here is derived from an EMBL/GenBank/DDBJ whole genome shotgun (WGS) entry which is preliminary data.</text>
</comment>
<sequence>MSELSLQVLPDRFVLEHQAGSVFPEDDEWVALVRAPEGLTVLRHASPFAPDGERWAGLYGDPHRARVAGVLASVVGPLAETGIELLVASTFHADLVLVPEDRLEAAVDVLREAGHPVDAKAIGGARR</sequence>
<accession>A0AA41QGC6</accession>
<dbReference type="AlphaFoldDB" id="A0AA41QGC6"/>